<evidence type="ECO:0000313" key="4">
    <source>
        <dbReference type="Proteomes" id="UP000179807"/>
    </source>
</evidence>
<protein>
    <submittedName>
        <fullName evidence="3">Uncharacterized protein</fullName>
    </submittedName>
</protein>
<reference evidence="3" key="1">
    <citation type="submission" date="2016-10" db="EMBL/GenBank/DDBJ databases">
        <authorList>
            <person name="Benchimol M."/>
            <person name="Almeida L.G."/>
            <person name="Vasconcelos A.T."/>
            <person name="Perreira-Neves A."/>
            <person name="Rosa I.A."/>
            <person name="Tasca T."/>
            <person name="Bogo M.R."/>
            <person name="de Souza W."/>
        </authorList>
    </citation>
    <scope>NUCLEOTIDE SEQUENCE [LARGE SCALE GENOMIC DNA]</scope>
    <source>
        <strain evidence="3">K</strain>
    </source>
</reference>
<feature type="coiled-coil region" evidence="1">
    <location>
        <begin position="325"/>
        <end position="373"/>
    </location>
</feature>
<feature type="region of interest" description="Disordered" evidence="2">
    <location>
        <begin position="398"/>
        <end position="521"/>
    </location>
</feature>
<dbReference type="GeneID" id="94840676"/>
<proteinExistence type="predicted"/>
<organism evidence="3 4">
    <name type="scientific">Tritrichomonas foetus</name>
    <dbReference type="NCBI Taxonomy" id="1144522"/>
    <lineage>
        <taxon>Eukaryota</taxon>
        <taxon>Metamonada</taxon>
        <taxon>Parabasalia</taxon>
        <taxon>Tritrichomonadida</taxon>
        <taxon>Tritrichomonadidae</taxon>
        <taxon>Tritrichomonas</taxon>
    </lineage>
</organism>
<gene>
    <name evidence="3" type="ORF">TRFO_28105</name>
</gene>
<dbReference type="Proteomes" id="UP000179807">
    <property type="component" value="Unassembled WGS sequence"/>
</dbReference>
<feature type="compositionally biased region" description="Acidic residues" evidence="2">
    <location>
        <begin position="451"/>
        <end position="483"/>
    </location>
</feature>
<feature type="compositionally biased region" description="Polar residues" evidence="2">
    <location>
        <begin position="193"/>
        <end position="202"/>
    </location>
</feature>
<sequence>MDTSELESLIPDNIQDGEQRAEMEERIYIIMQIKDKLKTISKLKQNLRNAKLKEIVHDTEIAEINCTKNSLKIKVNELQERLAKANQRFDVASKKKANPYDPVHFEEGIIEKIEQSADDSEKRLNRSRVDAIEYELQHEFSSYQALKDENKKRTEALQAKRLEIQKMKQRQQQRSKIISKMTPRKRDDHTETQIRSPASSVMTPEKRSNLNQKKQSALDKFNQEVDELEKANKEARLKTEKEYYEVMAHLQTLTRESHKNDETFVKMCNLSTQVDKLRLEESEVAQQLAKLTNSRAILTHKLKTMKGKEQYADKVAELDAIKLTIQAKEKDLSLMREKVAQQRAAVEGLQSNVDDYESRRNEIEKQIAELNKHITDSVETIVDYSQYMNSIHLAVFNQPGKEEEEEQVIEEKQNEEEEEEAQLNEEEEEAQLDNESNPNEFMEEENKTESVNEDIQEEDNLPEEENVHELEEENVPEVEEELQENIPIAEEEKMIDGNENVIDGEQQFNDEEENKASKIKL</sequence>
<dbReference type="EMBL" id="MLAK01000795">
    <property type="protein sequence ID" value="OHT04351.1"/>
    <property type="molecule type" value="Genomic_DNA"/>
</dbReference>
<evidence type="ECO:0000256" key="1">
    <source>
        <dbReference type="SAM" id="Coils"/>
    </source>
</evidence>
<accession>A0A1J4JYV9</accession>
<feature type="coiled-coil region" evidence="1">
    <location>
        <begin position="30"/>
        <end position="163"/>
    </location>
</feature>
<feature type="compositionally biased region" description="Acidic residues" evidence="2">
    <location>
        <begin position="402"/>
        <end position="432"/>
    </location>
</feature>
<comment type="caution">
    <text evidence="3">The sequence shown here is derived from an EMBL/GenBank/DDBJ whole genome shotgun (WGS) entry which is preliminary data.</text>
</comment>
<dbReference type="AlphaFoldDB" id="A0A1J4JYV9"/>
<evidence type="ECO:0000256" key="2">
    <source>
        <dbReference type="SAM" id="MobiDB-lite"/>
    </source>
</evidence>
<feature type="region of interest" description="Disordered" evidence="2">
    <location>
        <begin position="165"/>
        <end position="216"/>
    </location>
</feature>
<keyword evidence="1" id="KW-0175">Coiled coil</keyword>
<dbReference type="RefSeq" id="XP_068357487.1">
    <property type="nucleotide sequence ID" value="XM_068505972.1"/>
</dbReference>
<dbReference type="Gene3D" id="1.10.287.1490">
    <property type="match status" value="1"/>
</dbReference>
<dbReference type="VEuPathDB" id="TrichDB:TRFO_28105"/>
<keyword evidence="4" id="KW-1185">Reference proteome</keyword>
<name>A0A1J4JYV9_9EUKA</name>
<evidence type="ECO:0000313" key="3">
    <source>
        <dbReference type="EMBL" id="OHT04351.1"/>
    </source>
</evidence>